<evidence type="ECO:0000313" key="10">
    <source>
        <dbReference type="Proteomes" id="UP001159428"/>
    </source>
</evidence>
<keyword evidence="10" id="KW-1185">Reference proteome</keyword>
<dbReference type="PANTHER" id="PTHR13231:SF3">
    <property type="entry name" value="SMALL RIBOSOMAL SUBUNIT PROTEIN MS31"/>
    <property type="match status" value="1"/>
</dbReference>
<organism evidence="9 10">
    <name type="scientific">Pocillopora meandrina</name>
    <dbReference type="NCBI Taxonomy" id="46732"/>
    <lineage>
        <taxon>Eukaryota</taxon>
        <taxon>Metazoa</taxon>
        <taxon>Cnidaria</taxon>
        <taxon>Anthozoa</taxon>
        <taxon>Hexacorallia</taxon>
        <taxon>Scleractinia</taxon>
        <taxon>Astrocoeniina</taxon>
        <taxon>Pocilloporidae</taxon>
        <taxon>Pocillopora</taxon>
    </lineage>
</organism>
<keyword evidence="6" id="KW-0687">Ribonucleoprotein</keyword>
<comment type="subcellular location">
    <subcellularLocation>
        <location evidence="1">Mitochondrion</location>
    </subcellularLocation>
</comment>
<evidence type="ECO:0000256" key="6">
    <source>
        <dbReference type="ARBA" id="ARBA00023274"/>
    </source>
</evidence>
<comment type="caution">
    <text evidence="9">The sequence shown here is derived from an EMBL/GenBank/DDBJ whole genome shotgun (WGS) entry which is preliminary data.</text>
</comment>
<comment type="similarity">
    <text evidence="2">Belongs to the mitochondrion-specific ribosomal protein mS31 family.</text>
</comment>
<dbReference type="AlphaFoldDB" id="A0AAU9W3A3"/>
<evidence type="ECO:0000256" key="1">
    <source>
        <dbReference type="ARBA" id="ARBA00004173"/>
    </source>
</evidence>
<accession>A0AAU9W3A3</accession>
<evidence type="ECO:0000256" key="8">
    <source>
        <dbReference type="ARBA" id="ARBA00035363"/>
    </source>
</evidence>
<dbReference type="GO" id="GO:0003735">
    <property type="term" value="F:structural constituent of ribosome"/>
    <property type="evidence" value="ECO:0007669"/>
    <property type="project" value="InterPro"/>
</dbReference>
<evidence type="ECO:0000256" key="5">
    <source>
        <dbReference type="ARBA" id="ARBA00023128"/>
    </source>
</evidence>
<proteinExistence type="inferred from homology"/>
<dbReference type="EMBL" id="CALNXJ010000008">
    <property type="protein sequence ID" value="CAH3046408.1"/>
    <property type="molecule type" value="Genomic_DNA"/>
</dbReference>
<keyword evidence="3" id="KW-0809">Transit peptide</keyword>
<dbReference type="GO" id="GO:0005763">
    <property type="term" value="C:mitochondrial small ribosomal subunit"/>
    <property type="evidence" value="ECO:0007669"/>
    <property type="project" value="InterPro"/>
</dbReference>
<dbReference type="Proteomes" id="UP001159428">
    <property type="component" value="Unassembled WGS sequence"/>
</dbReference>
<keyword evidence="5" id="KW-0496">Mitochondrion</keyword>
<dbReference type="PANTHER" id="PTHR13231">
    <property type="entry name" value="MITOCHONDRIAL RIBOSOMAL PROTEIN S31"/>
    <property type="match status" value="1"/>
</dbReference>
<evidence type="ECO:0000256" key="7">
    <source>
        <dbReference type="ARBA" id="ARBA00035133"/>
    </source>
</evidence>
<evidence type="ECO:0000256" key="3">
    <source>
        <dbReference type="ARBA" id="ARBA00022946"/>
    </source>
</evidence>
<dbReference type="InterPro" id="IPR026299">
    <property type="entry name" value="MRP-S31"/>
</dbReference>
<evidence type="ECO:0000256" key="2">
    <source>
        <dbReference type="ARBA" id="ARBA00011057"/>
    </source>
</evidence>
<name>A0AAU9W3A3_9CNID</name>
<gene>
    <name evidence="9" type="ORF">PMEA_00033244</name>
</gene>
<protein>
    <recommendedName>
        <fullName evidence="7">Small ribosomal subunit protein mS31</fullName>
    </recommendedName>
    <alternativeName>
        <fullName evidence="8">28S ribosomal protein S31, mitochondrial</fullName>
    </alternativeName>
</protein>
<evidence type="ECO:0000256" key="4">
    <source>
        <dbReference type="ARBA" id="ARBA00022980"/>
    </source>
</evidence>
<dbReference type="Pfam" id="PF15433">
    <property type="entry name" value="MRP-S31"/>
    <property type="match status" value="1"/>
</dbReference>
<keyword evidence="4" id="KW-0689">Ribosomal protein</keyword>
<evidence type="ECO:0000313" key="9">
    <source>
        <dbReference type="EMBL" id="CAH3046408.1"/>
    </source>
</evidence>
<reference evidence="9 10" key="1">
    <citation type="submission" date="2022-05" db="EMBL/GenBank/DDBJ databases">
        <authorList>
            <consortium name="Genoscope - CEA"/>
            <person name="William W."/>
        </authorList>
    </citation>
    <scope>NUCLEOTIDE SEQUENCE [LARGE SCALE GENOMIC DNA]</scope>
</reference>
<sequence>MKNSGTAMAAMLVSRVLLPQRLSQHLPKVPWVRMLSSDTSDNGEKPKISVEDHTPTLSDLKETLKGISTEASRPVVQAVKGEKEQVVKKSFLEILIPKVSQTKGAIKGKENGIAKKGEGKISVGGVLSFLAKPSQEPIGNKSLKSIRERSLGNASELRKSIMGDKTNVKFPAWEGERSQWIEKSLEDFEKAQTNSTTAKAQKTDPKLNEKIKKVLSGLQVGPQKSGTAERLVAAAENWGKTLNTRKRLIQEEYLQQTTQNLSEAPSWVSFDEGEKTGLFDNVFKEAKHGKLNPISQSDFLFHLFVTNRFQTQESVGVLRNSFSEQVRLSNRLWTYPIDNEVCNSVEEQNTSFEEHVFLEYLLDEFPNKGPVRRFMELVINGLQKNPFLTVAQKKERVGWFHDYFANFSEEDLNF</sequence>